<evidence type="ECO:0000313" key="1">
    <source>
        <dbReference type="EMBL" id="KKM76870.1"/>
    </source>
</evidence>
<organism evidence="1">
    <name type="scientific">marine sediment metagenome</name>
    <dbReference type="NCBI Taxonomy" id="412755"/>
    <lineage>
        <taxon>unclassified sequences</taxon>
        <taxon>metagenomes</taxon>
        <taxon>ecological metagenomes</taxon>
    </lineage>
</organism>
<protein>
    <submittedName>
        <fullName evidence="1">Uncharacterized protein</fullName>
    </submittedName>
</protein>
<proteinExistence type="predicted"/>
<gene>
    <name evidence="1" type="ORF">LCGC14_1375840</name>
</gene>
<dbReference type="EMBL" id="LAZR01008734">
    <property type="protein sequence ID" value="KKM76870.1"/>
    <property type="molecule type" value="Genomic_DNA"/>
</dbReference>
<reference evidence="1" key="1">
    <citation type="journal article" date="2015" name="Nature">
        <title>Complex archaea that bridge the gap between prokaryotes and eukaryotes.</title>
        <authorList>
            <person name="Spang A."/>
            <person name="Saw J.H."/>
            <person name="Jorgensen S.L."/>
            <person name="Zaremba-Niedzwiedzka K."/>
            <person name="Martijn J."/>
            <person name="Lind A.E."/>
            <person name="van Eijk R."/>
            <person name="Schleper C."/>
            <person name="Guy L."/>
            <person name="Ettema T.J."/>
        </authorList>
    </citation>
    <scope>NUCLEOTIDE SEQUENCE</scope>
</reference>
<accession>A0A0F9MJD7</accession>
<name>A0A0F9MJD7_9ZZZZ</name>
<dbReference type="AlphaFoldDB" id="A0A0F9MJD7"/>
<comment type="caution">
    <text evidence="1">The sequence shown here is derived from an EMBL/GenBank/DDBJ whole genome shotgun (WGS) entry which is preliminary data.</text>
</comment>
<sequence length="167" mass="18501">MVDEVALDMSTVKPFEAMDASIPYRVRLSDGKIEKASTGADVFNAVFDVVSPEEVQGIGVLVDKKGNPVLTDEGHVQVGDPMVDEAGNAVMVQAAKRKLFRIFTLTEKAYPFLHEMVRALDPNQVLDENFVFKPKEYIGLEAMARIKNEGYEEQIRARITRLTAVAA</sequence>